<name>A0A0R1LH85_9LACO</name>
<dbReference type="InterPro" id="IPR028261">
    <property type="entry name" value="DPD_II"/>
</dbReference>
<dbReference type="Pfam" id="PF14691">
    <property type="entry name" value="Fer4_20"/>
    <property type="match status" value="1"/>
</dbReference>
<comment type="catalytic activity">
    <reaction evidence="4">
        <text>5,6-dihydrothymine + NAD(+) = thymine + NADH + H(+)</text>
        <dbReference type="Rhea" id="RHEA:28791"/>
        <dbReference type="ChEBI" id="CHEBI:15378"/>
        <dbReference type="ChEBI" id="CHEBI:17821"/>
        <dbReference type="ChEBI" id="CHEBI:27468"/>
        <dbReference type="ChEBI" id="CHEBI:57540"/>
        <dbReference type="ChEBI" id="CHEBI:57945"/>
        <dbReference type="EC" id="1.3.1.1"/>
    </reaction>
</comment>
<feature type="domain" description="Dihydroprymidine dehydrogenase" evidence="10">
    <location>
        <begin position="3"/>
        <end position="110"/>
    </location>
</feature>
<dbReference type="PANTHER" id="PTHR43073:SF2">
    <property type="entry name" value="DIHYDROPYRIMIDINE DEHYDROGENASE [NADP(+)]"/>
    <property type="match status" value="1"/>
</dbReference>
<dbReference type="Gene3D" id="3.50.50.60">
    <property type="entry name" value="FAD/NAD(P)-binding domain"/>
    <property type="match status" value="2"/>
</dbReference>
<dbReference type="InterPro" id="IPR009051">
    <property type="entry name" value="Helical_ferredxn"/>
</dbReference>
<keyword evidence="12" id="KW-1185">Reference proteome</keyword>
<dbReference type="AlphaFoldDB" id="A0A0R1LH85"/>
<accession>A0A0R1LH85</accession>
<dbReference type="GO" id="GO:0051536">
    <property type="term" value="F:iron-sulfur cluster binding"/>
    <property type="evidence" value="ECO:0007669"/>
    <property type="project" value="InterPro"/>
</dbReference>
<dbReference type="Proteomes" id="UP000051955">
    <property type="component" value="Unassembled WGS sequence"/>
</dbReference>
<evidence type="ECO:0000256" key="3">
    <source>
        <dbReference type="ARBA" id="ARBA00032722"/>
    </source>
</evidence>
<dbReference type="EMBL" id="AZDV01000015">
    <property type="protein sequence ID" value="KRK95212.1"/>
    <property type="molecule type" value="Genomic_DNA"/>
</dbReference>
<organism evidence="11 12">
    <name type="scientific">Levilactobacillus acidifarinae DSM 19394 = JCM 15949</name>
    <dbReference type="NCBI Taxonomy" id="1423715"/>
    <lineage>
        <taxon>Bacteria</taxon>
        <taxon>Bacillati</taxon>
        <taxon>Bacillota</taxon>
        <taxon>Bacilli</taxon>
        <taxon>Lactobacillales</taxon>
        <taxon>Lactobacillaceae</taxon>
        <taxon>Levilactobacillus</taxon>
    </lineage>
</organism>
<proteinExistence type="predicted"/>
<dbReference type="InterPro" id="IPR023753">
    <property type="entry name" value="FAD/NAD-binding_dom"/>
</dbReference>
<dbReference type="Pfam" id="PF07992">
    <property type="entry name" value="Pyr_redox_2"/>
    <property type="match status" value="1"/>
</dbReference>
<evidence type="ECO:0000256" key="1">
    <source>
        <dbReference type="ARBA" id="ARBA00023002"/>
    </source>
</evidence>
<dbReference type="SUPFAM" id="SSF46548">
    <property type="entry name" value="alpha-helical ferredoxin"/>
    <property type="match status" value="1"/>
</dbReference>
<reference evidence="11 12" key="1">
    <citation type="journal article" date="2015" name="Genome Announc.">
        <title>Expanding the biotechnology potential of lactobacilli through comparative genomics of 213 strains and associated genera.</title>
        <authorList>
            <person name="Sun Z."/>
            <person name="Harris H.M."/>
            <person name="McCann A."/>
            <person name="Guo C."/>
            <person name="Argimon S."/>
            <person name="Zhang W."/>
            <person name="Yang X."/>
            <person name="Jeffery I.B."/>
            <person name="Cooney J.C."/>
            <person name="Kagawa T.F."/>
            <person name="Liu W."/>
            <person name="Song Y."/>
            <person name="Salvetti E."/>
            <person name="Wrobel A."/>
            <person name="Rasinkangas P."/>
            <person name="Parkhill J."/>
            <person name="Rea M.C."/>
            <person name="O'Sullivan O."/>
            <person name="Ritari J."/>
            <person name="Douillard F.P."/>
            <person name="Paul Ross R."/>
            <person name="Yang R."/>
            <person name="Briner A.E."/>
            <person name="Felis G.E."/>
            <person name="de Vos W.M."/>
            <person name="Barrangou R."/>
            <person name="Klaenhammer T.R."/>
            <person name="Caufield P.W."/>
            <person name="Cui Y."/>
            <person name="Zhang H."/>
            <person name="O'Toole P.W."/>
        </authorList>
    </citation>
    <scope>NUCLEOTIDE SEQUENCE [LARGE SCALE GENOMIC DNA]</scope>
    <source>
        <strain evidence="11 12">DSM 19394</strain>
    </source>
</reference>
<evidence type="ECO:0000313" key="11">
    <source>
        <dbReference type="EMBL" id="KRK95212.1"/>
    </source>
</evidence>
<comment type="function">
    <text evidence="6">Involved in pyrimidine base degradation. Catalyzes physiologically the reduction of uracil to 5,6-dihydrouracil (DHU) by using NADH as a specific cosubstrate. It also catalyzes the reverse reaction and the reduction of thymine to 5,6-dihydrothymine (DHT).</text>
</comment>
<dbReference type="RefSeq" id="WP_057802541.1">
    <property type="nucleotide sequence ID" value="NZ_AZDV01000015.1"/>
</dbReference>
<dbReference type="OrthoDB" id="9803192at2"/>
<protein>
    <recommendedName>
        <fullName evidence="8">dihydrouracil dehydrogenase (NAD(+))</fullName>
        <ecNumber evidence="8">1.3.1.1</ecNumber>
    </recommendedName>
    <alternativeName>
        <fullName evidence="3">Dihydrothymine dehydrogenase</fullName>
    </alternativeName>
    <alternativeName>
        <fullName evidence="2">Dihydrouracil dehydrogenase</fullName>
    </alternativeName>
</protein>
<dbReference type="PATRIC" id="fig|1423715.3.peg.1632"/>
<keyword evidence="1" id="KW-0560">Oxidoreductase</keyword>
<evidence type="ECO:0000256" key="2">
    <source>
        <dbReference type="ARBA" id="ARBA00030119"/>
    </source>
</evidence>
<evidence type="ECO:0000313" key="12">
    <source>
        <dbReference type="Proteomes" id="UP000051955"/>
    </source>
</evidence>
<feature type="domain" description="FAD/NAD(P)-binding" evidence="9">
    <location>
        <begin position="124"/>
        <end position="393"/>
    </location>
</feature>
<evidence type="ECO:0000259" key="9">
    <source>
        <dbReference type="Pfam" id="PF07992"/>
    </source>
</evidence>
<dbReference type="EC" id="1.3.1.1" evidence="8"/>
<sequence length="411" mass="44520">MSNNYTKEDSGYTMTTVAEEAARCLLCHDAPCTKACPAGTDPARFIRSVRFRNIKGAAETIRENNALGAICARVCPTEKYCELACSRSGIDVPIDIGGIQRYVTDFEQQAGMKILEKGKANGLKIAIVGSGPAGLQSATTLLEKGYAVDIYEKNTKPGGYLTYGIPEYRLPQNIVDYEIKRITDLGATLHLNTAIGNDITMDQLKADYDAVILAVGASEAKMLPMFDNQANVETAVDFLARVKDAQGEVSEPDNVVVVGGGDVAMDVSTTLKRLGVKHVTDMVYEEFAEFRASKKELAGTQKAGVTIVDGYVPESMTGNEVTFKHRKIDAEMKIKADKVILAIGQQVNTDGLGITTKRGEVPFIGYQTQDPKVYVTGDIAHGDKTVVWAVRKGKEVAEEIDKTLMGGRQND</sequence>
<dbReference type="SUPFAM" id="SSF51971">
    <property type="entry name" value="Nucleotide-binding domain"/>
    <property type="match status" value="1"/>
</dbReference>
<dbReference type="Gene3D" id="1.10.1060.10">
    <property type="entry name" value="Alpha-helical ferredoxin"/>
    <property type="match status" value="1"/>
</dbReference>
<dbReference type="STRING" id="1423715.FD25_GL001595"/>
<comment type="catalytic activity">
    <reaction evidence="5">
        <text>5,6-dihydrouracil + NAD(+) = uracil + NADH + H(+)</text>
        <dbReference type="Rhea" id="RHEA:20189"/>
        <dbReference type="ChEBI" id="CHEBI:15378"/>
        <dbReference type="ChEBI" id="CHEBI:15901"/>
        <dbReference type="ChEBI" id="CHEBI:17568"/>
        <dbReference type="ChEBI" id="CHEBI:57540"/>
        <dbReference type="ChEBI" id="CHEBI:57945"/>
        <dbReference type="EC" id="1.3.1.1"/>
    </reaction>
</comment>
<evidence type="ECO:0000259" key="10">
    <source>
        <dbReference type="Pfam" id="PF14691"/>
    </source>
</evidence>
<dbReference type="InterPro" id="IPR036188">
    <property type="entry name" value="FAD/NAD-bd_sf"/>
</dbReference>
<comment type="subunit">
    <text evidence="7">Heterotetramer of 2 PreA and 2 PreT subunits.</text>
</comment>
<evidence type="ECO:0000256" key="4">
    <source>
        <dbReference type="ARBA" id="ARBA00047685"/>
    </source>
</evidence>
<comment type="caution">
    <text evidence="11">The sequence shown here is derived from an EMBL/GenBank/DDBJ whole genome shotgun (WGS) entry which is preliminary data.</text>
</comment>
<evidence type="ECO:0000256" key="6">
    <source>
        <dbReference type="ARBA" id="ARBA00049578"/>
    </source>
</evidence>
<dbReference type="PANTHER" id="PTHR43073">
    <property type="entry name" value="DIHYDROPYRIMIDINE DEHYDROGENASE [NADP(+)]"/>
    <property type="match status" value="1"/>
</dbReference>
<evidence type="ECO:0000256" key="8">
    <source>
        <dbReference type="ARBA" id="ARBA00049728"/>
    </source>
</evidence>
<dbReference type="GO" id="GO:0004159">
    <property type="term" value="F:dihydropyrimidine dehydrogenase (NAD+) activity"/>
    <property type="evidence" value="ECO:0007669"/>
    <property type="project" value="UniProtKB-EC"/>
</dbReference>
<evidence type="ECO:0000256" key="5">
    <source>
        <dbReference type="ARBA" id="ARBA00048792"/>
    </source>
</evidence>
<gene>
    <name evidence="11" type="ORF">FD25_GL001595</name>
</gene>
<dbReference type="PRINTS" id="PR00419">
    <property type="entry name" value="ADXRDTASE"/>
</dbReference>
<evidence type="ECO:0000256" key="7">
    <source>
        <dbReference type="ARBA" id="ARBA00049714"/>
    </source>
</evidence>